<gene>
    <name evidence="1" type="ORF">CTOB1V02_LOCUS1578</name>
</gene>
<evidence type="ECO:0000313" key="1">
    <source>
        <dbReference type="EMBL" id="CAD7223598.1"/>
    </source>
</evidence>
<organism evidence="1">
    <name type="scientific">Cyprideis torosa</name>
    <dbReference type="NCBI Taxonomy" id="163714"/>
    <lineage>
        <taxon>Eukaryota</taxon>
        <taxon>Metazoa</taxon>
        <taxon>Ecdysozoa</taxon>
        <taxon>Arthropoda</taxon>
        <taxon>Crustacea</taxon>
        <taxon>Oligostraca</taxon>
        <taxon>Ostracoda</taxon>
        <taxon>Podocopa</taxon>
        <taxon>Podocopida</taxon>
        <taxon>Cytherocopina</taxon>
        <taxon>Cytheroidea</taxon>
        <taxon>Cytherideidae</taxon>
        <taxon>Cyprideis</taxon>
    </lineage>
</organism>
<sequence>MRHFIFLAVCVLCSMSSSASATPVPQDTGLEILKSLASTPEVSEAADSKRLSRPAEDTLRAFKILGRIFSLLGNEESRRLLRYAFGTSTEAPVDLVLEDDATFVGRQLEE</sequence>
<dbReference type="AlphaFoldDB" id="A0A7R8W5Y7"/>
<accession>A0A7R8W5Y7</accession>
<dbReference type="EMBL" id="OB660227">
    <property type="protein sequence ID" value="CAD7223598.1"/>
    <property type="molecule type" value="Genomic_DNA"/>
</dbReference>
<protein>
    <submittedName>
        <fullName evidence="1">Uncharacterized protein</fullName>
    </submittedName>
</protein>
<proteinExistence type="predicted"/>
<name>A0A7R8W5Y7_9CRUS</name>
<reference evidence="1" key="1">
    <citation type="submission" date="2020-11" db="EMBL/GenBank/DDBJ databases">
        <authorList>
            <person name="Tran Van P."/>
        </authorList>
    </citation>
    <scope>NUCLEOTIDE SEQUENCE</scope>
</reference>